<dbReference type="GO" id="GO:0000462">
    <property type="term" value="P:maturation of SSU-rRNA from tricistronic rRNA transcript (SSU-rRNA, 5.8S rRNA, LSU-rRNA)"/>
    <property type="evidence" value="ECO:0007669"/>
    <property type="project" value="TreeGrafter"/>
</dbReference>
<comment type="subcellular location">
    <subcellularLocation>
        <location evidence="1">Nucleus</location>
        <location evidence="1">Nucleolus</location>
    </subcellularLocation>
</comment>
<evidence type="ECO:0000256" key="1">
    <source>
        <dbReference type="ARBA" id="ARBA00004604"/>
    </source>
</evidence>
<dbReference type="GO" id="GO:0032040">
    <property type="term" value="C:small-subunit processome"/>
    <property type="evidence" value="ECO:0007669"/>
    <property type="project" value="TreeGrafter"/>
</dbReference>
<dbReference type="EMBL" id="JARGDH010000006">
    <property type="protein sequence ID" value="KAL0265673.1"/>
    <property type="molecule type" value="Genomic_DNA"/>
</dbReference>
<dbReference type="SMART" id="SM01033">
    <property type="entry name" value="BING4CT"/>
    <property type="match status" value="1"/>
</dbReference>
<feature type="domain" description="BING4 C-terminal" evidence="6">
    <location>
        <begin position="1"/>
        <end position="66"/>
    </location>
</feature>
<dbReference type="InterPro" id="IPR012952">
    <property type="entry name" value="BING4_C_dom"/>
</dbReference>
<organism evidence="7">
    <name type="scientific">Menopon gallinae</name>
    <name type="common">poultry shaft louse</name>
    <dbReference type="NCBI Taxonomy" id="328185"/>
    <lineage>
        <taxon>Eukaryota</taxon>
        <taxon>Metazoa</taxon>
        <taxon>Ecdysozoa</taxon>
        <taxon>Arthropoda</taxon>
        <taxon>Hexapoda</taxon>
        <taxon>Insecta</taxon>
        <taxon>Pterygota</taxon>
        <taxon>Neoptera</taxon>
        <taxon>Paraneoptera</taxon>
        <taxon>Psocodea</taxon>
        <taxon>Troctomorpha</taxon>
        <taxon>Phthiraptera</taxon>
        <taxon>Amblycera</taxon>
        <taxon>Menoponidae</taxon>
        <taxon>Menopon</taxon>
    </lineage>
</organism>
<reference evidence="7" key="1">
    <citation type="journal article" date="2024" name="Gigascience">
        <title>Chromosome-level genome of the poultry shaft louse Menopon gallinae provides insight into the host-switching and adaptive evolution of parasitic lice.</title>
        <authorList>
            <person name="Xu Y."/>
            <person name="Ma L."/>
            <person name="Liu S."/>
            <person name="Liang Y."/>
            <person name="Liu Q."/>
            <person name="He Z."/>
            <person name="Tian L."/>
            <person name="Duan Y."/>
            <person name="Cai W."/>
            <person name="Li H."/>
            <person name="Song F."/>
        </authorList>
    </citation>
    <scope>NUCLEOTIDE SEQUENCE</scope>
    <source>
        <strain evidence="7">Cailab_2023a</strain>
    </source>
</reference>
<proteinExistence type="predicted"/>
<dbReference type="Pfam" id="PF08149">
    <property type="entry name" value="BING4CT"/>
    <property type="match status" value="1"/>
</dbReference>
<evidence type="ECO:0000256" key="2">
    <source>
        <dbReference type="ARBA" id="ARBA00022574"/>
    </source>
</evidence>
<keyword evidence="2" id="KW-0853">WD repeat</keyword>
<comment type="caution">
    <text evidence="7">The sequence shown here is derived from an EMBL/GenBank/DDBJ whole genome shotgun (WGS) entry which is preliminary data.</text>
</comment>
<gene>
    <name evidence="7" type="ORF">PYX00_011387</name>
</gene>
<evidence type="ECO:0000256" key="5">
    <source>
        <dbReference type="SAM" id="MobiDB-lite"/>
    </source>
</evidence>
<dbReference type="PANTHER" id="PTHR14085">
    <property type="entry name" value="WD-REPEAT PROTEIN BING4"/>
    <property type="match status" value="1"/>
</dbReference>
<accession>A0AAW2H7F7</accession>
<keyword evidence="3" id="KW-0677">Repeat</keyword>
<evidence type="ECO:0000256" key="4">
    <source>
        <dbReference type="ARBA" id="ARBA00023242"/>
    </source>
</evidence>
<dbReference type="InterPro" id="IPR040315">
    <property type="entry name" value="WDR46/Utp7"/>
</dbReference>
<evidence type="ECO:0000256" key="3">
    <source>
        <dbReference type="ARBA" id="ARBA00022737"/>
    </source>
</evidence>
<evidence type="ECO:0000259" key="6">
    <source>
        <dbReference type="SMART" id="SM01033"/>
    </source>
</evidence>
<dbReference type="GO" id="GO:0030686">
    <property type="term" value="C:90S preribosome"/>
    <property type="evidence" value="ECO:0007669"/>
    <property type="project" value="TreeGrafter"/>
</dbReference>
<sequence length="98" mass="11364">MRFCPYEDILTTGHQQGVSNLIVPGSGDPVFDTVEDNPFETKRERQNREVKLLLEKVPYEFIGMKGFEFRDDAAKNTGLQKDRGGGRHRTALDRFYRR</sequence>
<keyword evidence="4" id="KW-0539">Nucleus</keyword>
<evidence type="ECO:0000313" key="7">
    <source>
        <dbReference type="EMBL" id="KAL0265673.1"/>
    </source>
</evidence>
<dbReference type="AlphaFoldDB" id="A0AAW2H7F7"/>
<protein>
    <recommendedName>
        <fullName evidence="6">BING4 C-terminal domain-containing protein</fullName>
    </recommendedName>
</protein>
<dbReference type="PANTHER" id="PTHR14085:SF3">
    <property type="entry name" value="WD REPEAT-CONTAINING PROTEIN 46"/>
    <property type="match status" value="1"/>
</dbReference>
<feature type="region of interest" description="Disordered" evidence="5">
    <location>
        <begin position="76"/>
        <end position="98"/>
    </location>
</feature>
<name>A0AAW2H7F7_9NEOP</name>